<dbReference type="Gene3D" id="3.30.1180.20">
    <property type="entry name" value="Dihydroxyacetone kinase, domain 2"/>
    <property type="match status" value="1"/>
</dbReference>
<evidence type="ECO:0000259" key="1">
    <source>
        <dbReference type="PROSITE" id="PS51481"/>
    </source>
</evidence>
<name>A0ABT1NMX9_9MICC</name>
<evidence type="ECO:0000313" key="3">
    <source>
        <dbReference type="Proteomes" id="UP001206924"/>
    </source>
</evidence>
<dbReference type="Pfam" id="PF02733">
    <property type="entry name" value="Dak1"/>
    <property type="match status" value="1"/>
</dbReference>
<organism evidence="2 3">
    <name type="scientific">Arthrobacter jinronghuae</name>
    <dbReference type="NCBI Taxonomy" id="2964609"/>
    <lineage>
        <taxon>Bacteria</taxon>
        <taxon>Bacillati</taxon>
        <taxon>Actinomycetota</taxon>
        <taxon>Actinomycetes</taxon>
        <taxon>Micrococcales</taxon>
        <taxon>Micrococcaceae</taxon>
        <taxon>Arthrobacter</taxon>
    </lineage>
</organism>
<dbReference type="InterPro" id="IPR012736">
    <property type="entry name" value="DhaK_1"/>
</dbReference>
<dbReference type="EMBL" id="JANFLP010000001">
    <property type="protein sequence ID" value="MCQ1948417.1"/>
    <property type="molecule type" value="Genomic_DNA"/>
</dbReference>
<proteinExistence type="predicted"/>
<protein>
    <submittedName>
        <fullName evidence="2">Dihydroxyacetone kinase subunit DhaK</fullName>
        <ecNumber evidence="2">2.7.1.121</ecNumber>
    </submittedName>
</protein>
<accession>A0ABT1NMX9</accession>
<dbReference type="Proteomes" id="UP001206924">
    <property type="component" value="Unassembled WGS sequence"/>
</dbReference>
<keyword evidence="2" id="KW-0418">Kinase</keyword>
<dbReference type="Gene3D" id="3.40.50.10440">
    <property type="entry name" value="Dihydroxyacetone kinase, domain 1"/>
    <property type="match status" value="1"/>
</dbReference>
<reference evidence="2 3" key="1">
    <citation type="submission" date="2022-07" db="EMBL/GenBank/DDBJ databases">
        <title>Novel species in genus Arthrobacter.</title>
        <authorList>
            <person name="Liu Y."/>
        </authorList>
    </citation>
    <scope>NUCLEOTIDE SEQUENCE [LARGE SCALE GENOMIC DNA]</scope>
    <source>
        <strain evidence="3">zg-Y859</strain>
    </source>
</reference>
<feature type="domain" description="DhaK" evidence="1">
    <location>
        <begin position="7"/>
        <end position="331"/>
    </location>
</feature>
<dbReference type="SUPFAM" id="SSF82549">
    <property type="entry name" value="DAK1/DegV-like"/>
    <property type="match status" value="1"/>
</dbReference>
<dbReference type="PROSITE" id="PS51481">
    <property type="entry name" value="DHAK"/>
    <property type="match status" value="1"/>
</dbReference>
<dbReference type="PANTHER" id="PTHR28629">
    <property type="entry name" value="TRIOKINASE/FMN CYCLASE"/>
    <property type="match status" value="1"/>
</dbReference>
<sequence>MKKLINNPRSVVAESLEGFGLAHHDLVQIHLDPDYVLRRDVPVQGKVGLVSGGGSGHEPLHSGYVGQGMLTAAVPGAVFTSPTPDQILPAIVKSDSGSGVLLVVKNYTGDILNFETAAELAGVEGIDIRTVVVNDDVAVEDSTYTAGRRGVAGTVLLERIAGGAADRGDVLAKVAEIAERVNANVRSMGVALAPCTVPHAGEPSFTLAEDEIEMGVGIHGEPGRHRVPMTTADSITDQLMEPVLSDLGVASGDRVLLFVNGMGGTPLSELYIVYRRAAQILADRGARVERSLVGNYITALEMEGASVTVLRLDDELTDLWDSPVNTPALRWGV</sequence>
<dbReference type="InterPro" id="IPR004006">
    <property type="entry name" value="DhaK_dom"/>
</dbReference>
<dbReference type="InterPro" id="IPR050861">
    <property type="entry name" value="Dihydroxyacetone_Kinase"/>
</dbReference>
<dbReference type="GO" id="GO:0047324">
    <property type="term" value="F:phosphoenolpyruvate-glycerone phosphotransferase activity"/>
    <property type="evidence" value="ECO:0007669"/>
    <property type="project" value="UniProtKB-EC"/>
</dbReference>
<evidence type="ECO:0000313" key="2">
    <source>
        <dbReference type="EMBL" id="MCQ1948417.1"/>
    </source>
</evidence>
<dbReference type="RefSeq" id="WP_255864427.1">
    <property type="nucleotide sequence ID" value="NZ_CP104263.1"/>
</dbReference>
<dbReference type="PANTHER" id="PTHR28629:SF4">
    <property type="entry name" value="TRIOKINASE_FMN CYCLASE"/>
    <property type="match status" value="1"/>
</dbReference>
<comment type="caution">
    <text evidence="2">The sequence shown here is derived from an EMBL/GenBank/DDBJ whole genome shotgun (WGS) entry which is preliminary data.</text>
</comment>
<gene>
    <name evidence="2" type="primary">dhaK</name>
    <name evidence="2" type="ORF">NNX28_00555</name>
</gene>
<dbReference type="EC" id="2.7.1.121" evidence="2"/>
<dbReference type="NCBIfam" id="TIGR02363">
    <property type="entry name" value="dhaK1"/>
    <property type="match status" value="1"/>
</dbReference>
<keyword evidence="3" id="KW-1185">Reference proteome</keyword>
<keyword evidence="2" id="KW-0808">Transferase</keyword>